<dbReference type="AlphaFoldDB" id="A0AAV9IBG5"/>
<organism evidence="2 3">
    <name type="scientific">Galdieria yellowstonensis</name>
    <dbReference type="NCBI Taxonomy" id="3028027"/>
    <lineage>
        <taxon>Eukaryota</taxon>
        <taxon>Rhodophyta</taxon>
        <taxon>Bangiophyceae</taxon>
        <taxon>Galdieriales</taxon>
        <taxon>Galdieriaceae</taxon>
        <taxon>Galdieria</taxon>
    </lineage>
</organism>
<name>A0AAV9IBG5_9RHOD</name>
<dbReference type="Proteomes" id="UP001300502">
    <property type="component" value="Unassembled WGS sequence"/>
</dbReference>
<reference evidence="2 3" key="1">
    <citation type="submission" date="2022-07" db="EMBL/GenBank/DDBJ databases">
        <title>Genome-wide signatures of adaptation to extreme environments.</title>
        <authorList>
            <person name="Cho C.H."/>
            <person name="Yoon H.S."/>
        </authorList>
    </citation>
    <scope>NUCLEOTIDE SEQUENCE [LARGE SCALE GENOMIC DNA]</scope>
    <source>
        <strain evidence="2 3">108.79 E11</strain>
    </source>
</reference>
<evidence type="ECO:0000256" key="1">
    <source>
        <dbReference type="SAM" id="MobiDB-lite"/>
    </source>
</evidence>
<dbReference type="EMBL" id="JANCYU010000025">
    <property type="protein sequence ID" value="KAK4524707.1"/>
    <property type="molecule type" value="Genomic_DNA"/>
</dbReference>
<evidence type="ECO:0000313" key="3">
    <source>
        <dbReference type="Proteomes" id="UP001300502"/>
    </source>
</evidence>
<feature type="region of interest" description="Disordered" evidence="1">
    <location>
        <begin position="192"/>
        <end position="221"/>
    </location>
</feature>
<feature type="compositionally biased region" description="Basic and acidic residues" evidence="1">
    <location>
        <begin position="357"/>
        <end position="372"/>
    </location>
</feature>
<sequence length="501" mass="56273">MSERPRRSSTLPSALPEAASGDLSQGGFKEEQNREATESVAKAKPFHSAYASNNFSVASASLSRSEDVASSRSQEGLPSSKLQAPSVQLYSLFERAFQVLSQGTPVNLTERGIEEKVVQLVVLFATEEDSSAQESLRNLYNILASDDNFFLTFQNIVQSLKNLMPERLDSNQRKDFISKTLNLSFVRDGSEKKNVRSSDESQSSSEEVNTSKTVKTRSSLGGNRNMVGGALDDYAELYTEEDQEVVANLSVTGINNTVAYGFTEELEALLSSLTERLRSLTRAHLLQWDQESLAVLATGLHWRITNLLERAKDIAVKRSIEPDIMSHLQKKERQDPCEQLDEIRQEELRQVQAIMEESQKREEEGEEWRDSQQADSSKKRKASDGSLEMGENMKKPRKRQSRPTLDAETTMKSSFSAVAGLVKKRREQARLIALNESSVDTKTSRAASHEKEPESTLFQTKPEETNVVITVRDVIFVLERDATCRKASWFYSKYNSLRNAS</sequence>
<evidence type="ECO:0000313" key="2">
    <source>
        <dbReference type="EMBL" id="KAK4524707.1"/>
    </source>
</evidence>
<feature type="region of interest" description="Disordered" evidence="1">
    <location>
        <begin position="1"/>
        <end position="41"/>
    </location>
</feature>
<accession>A0AAV9IBG5</accession>
<comment type="caution">
    <text evidence="2">The sequence shown here is derived from an EMBL/GenBank/DDBJ whole genome shotgun (WGS) entry which is preliminary data.</text>
</comment>
<feature type="region of interest" description="Disordered" evidence="1">
    <location>
        <begin position="356"/>
        <end position="411"/>
    </location>
</feature>
<keyword evidence="3" id="KW-1185">Reference proteome</keyword>
<proteinExistence type="predicted"/>
<feature type="compositionally biased region" description="Basic and acidic residues" evidence="1">
    <location>
        <begin position="28"/>
        <end position="37"/>
    </location>
</feature>
<protein>
    <submittedName>
        <fullName evidence="2">Uncharacterized protein</fullName>
    </submittedName>
</protein>
<feature type="compositionally biased region" description="Polar residues" evidence="1">
    <location>
        <begin position="208"/>
        <end position="221"/>
    </location>
</feature>
<gene>
    <name evidence="2" type="ORF">GAYE_SCF05G2610</name>
</gene>